<dbReference type="Proteomes" id="UP000481087">
    <property type="component" value="Unassembled WGS sequence"/>
</dbReference>
<proteinExistence type="predicted"/>
<dbReference type="InterPro" id="IPR023186">
    <property type="entry name" value="IUNH"/>
</dbReference>
<dbReference type="PANTHER" id="PTHR12304:SF4">
    <property type="entry name" value="URIDINE NUCLEOSIDASE"/>
    <property type="match status" value="1"/>
</dbReference>
<accession>A0A6L8VCE4</accession>
<dbReference type="Gene3D" id="3.90.245.10">
    <property type="entry name" value="Ribonucleoside hydrolase-like"/>
    <property type="match status" value="1"/>
</dbReference>
<name>A0A6L8VCE4_9BACL</name>
<evidence type="ECO:0000313" key="5">
    <source>
        <dbReference type="Proteomes" id="UP000481087"/>
    </source>
</evidence>
<protein>
    <submittedName>
        <fullName evidence="4">Nucleoside hydrolase</fullName>
    </submittedName>
</protein>
<dbReference type="Pfam" id="PF01156">
    <property type="entry name" value="IU_nuc_hydro"/>
    <property type="match status" value="1"/>
</dbReference>
<dbReference type="EMBL" id="WTUZ01000040">
    <property type="protein sequence ID" value="MZQ86870.1"/>
    <property type="molecule type" value="Genomic_DNA"/>
</dbReference>
<dbReference type="GO" id="GO:0006152">
    <property type="term" value="P:purine nucleoside catabolic process"/>
    <property type="evidence" value="ECO:0007669"/>
    <property type="project" value="TreeGrafter"/>
</dbReference>
<dbReference type="InterPro" id="IPR001910">
    <property type="entry name" value="Inosine/uridine_hydrolase_dom"/>
</dbReference>
<reference evidence="4 5" key="1">
    <citation type="submission" date="2019-12" db="EMBL/GenBank/DDBJ databases">
        <title>Paenibacillus sp. nov. sp. isolated from soil.</title>
        <authorList>
            <person name="Kim J."/>
            <person name="Jeong S.E."/>
            <person name="Jung H.S."/>
            <person name="Jeon C.O."/>
        </authorList>
    </citation>
    <scope>NUCLEOTIDE SEQUENCE [LARGE SCALE GENOMIC DNA]</scope>
    <source>
        <strain evidence="4 5">5J-6</strain>
    </source>
</reference>
<dbReference type="InterPro" id="IPR036452">
    <property type="entry name" value="Ribo_hydro-like"/>
</dbReference>
<dbReference type="GO" id="GO:0008477">
    <property type="term" value="F:purine nucleosidase activity"/>
    <property type="evidence" value="ECO:0007669"/>
    <property type="project" value="TreeGrafter"/>
</dbReference>
<evidence type="ECO:0000259" key="3">
    <source>
        <dbReference type="Pfam" id="PF01156"/>
    </source>
</evidence>
<evidence type="ECO:0000313" key="4">
    <source>
        <dbReference type="EMBL" id="MZQ86870.1"/>
    </source>
</evidence>
<dbReference type="PANTHER" id="PTHR12304">
    <property type="entry name" value="INOSINE-URIDINE PREFERRING NUCLEOSIDE HYDROLASE"/>
    <property type="match status" value="1"/>
</dbReference>
<gene>
    <name evidence="4" type="ORF">GQF01_32650</name>
</gene>
<comment type="caution">
    <text evidence="4">The sequence shown here is derived from an EMBL/GenBank/DDBJ whole genome shotgun (WGS) entry which is preliminary data.</text>
</comment>
<evidence type="ECO:0000256" key="2">
    <source>
        <dbReference type="ARBA" id="ARBA00023295"/>
    </source>
</evidence>
<dbReference type="AlphaFoldDB" id="A0A6L8VCE4"/>
<keyword evidence="5" id="KW-1185">Reference proteome</keyword>
<dbReference type="RefSeq" id="WP_161411349.1">
    <property type="nucleotide sequence ID" value="NZ_WTUZ01000040.1"/>
</dbReference>
<sequence length="303" mass="34460">MITFLPYEVPESKRIRLIINTDAKNEADDQFAIVHALLTPRFVNKGIIAAHFGTERTLTSMEDSYEECEKILSLMEMKEVVPLYRGAERAMTDERTPALSEGAEFIIREAMKEDAMPLYVISLGAITDLASALLIEPRIADRLTAIWIGGGQWPEGEREFNLSNDIAAANSVMASSVPLWVVPRNVYSTIRVSLAELALKVRPYGPIGSYLFEQMVDFNHTAAGNPRFPKGEMWSLGDSPAVSLLLDSHEYAYEMKPAPRITQDMRYVHYQKERFIRWYNEVDARFTLEDMFAKIALYDAYKK</sequence>
<organism evidence="4 5">
    <name type="scientific">Paenibacillus silvestris</name>
    <dbReference type="NCBI Taxonomy" id="2606219"/>
    <lineage>
        <taxon>Bacteria</taxon>
        <taxon>Bacillati</taxon>
        <taxon>Bacillota</taxon>
        <taxon>Bacilli</taxon>
        <taxon>Bacillales</taxon>
        <taxon>Paenibacillaceae</taxon>
        <taxon>Paenibacillus</taxon>
    </lineage>
</organism>
<feature type="domain" description="Inosine/uridine-preferring nucleoside hydrolase" evidence="3">
    <location>
        <begin position="17"/>
        <end position="250"/>
    </location>
</feature>
<dbReference type="SUPFAM" id="SSF53590">
    <property type="entry name" value="Nucleoside hydrolase"/>
    <property type="match status" value="1"/>
</dbReference>
<keyword evidence="1 4" id="KW-0378">Hydrolase</keyword>
<dbReference type="GO" id="GO:0005829">
    <property type="term" value="C:cytosol"/>
    <property type="evidence" value="ECO:0007669"/>
    <property type="project" value="TreeGrafter"/>
</dbReference>
<keyword evidence="2" id="KW-0326">Glycosidase</keyword>
<evidence type="ECO:0000256" key="1">
    <source>
        <dbReference type="ARBA" id="ARBA00022801"/>
    </source>
</evidence>